<dbReference type="EMBL" id="LAZR01021775">
    <property type="protein sequence ID" value="KKL84176.1"/>
    <property type="molecule type" value="Genomic_DNA"/>
</dbReference>
<dbReference type="GO" id="GO:0005524">
    <property type="term" value="F:ATP binding"/>
    <property type="evidence" value="ECO:0007669"/>
    <property type="project" value="InterPro"/>
</dbReference>
<name>A0A0F9G113_9ZZZZ</name>
<comment type="caution">
    <text evidence="3">The sequence shown here is derived from an EMBL/GenBank/DDBJ whole genome shotgun (WGS) entry which is preliminary data.</text>
</comment>
<evidence type="ECO:0000313" key="3">
    <source>
        <dbReference type="EMBL" id="KKL84176.1"/>
    </source>
</evidence>
<gene>
    <name evidence="3" type="ORF">LCGC14_1967330</name>
</gene>
<dbReference type="SUPFAM" id="SSF48592">
    <property type="entry name" value="GroEL equatorial domain-like"/>
    <property type="match status" value="1"/>
</dbReference>
<feature type="non-terminal residue" evidence="3">
    <location>
        <position position="1"/>
    </location>
</feature>
<accession>A0A0F9G113</accession>
<evidence type="ECO:0008006" key="4">
    <source>
        <dbReference type="Google" id="ProtNLM"/>
    </source>
</evidence>
<dbReference type="GO" id="GO:0042026">
    <property type="term" value="P:protein refolding"/>
    <property type="evidence" value="ECO:0007669"/>
    <property type="project" value="InterPro"/>
</dbReference>
<dbReference type="Gene3D" id="1.10.560.10">
    <property type="entry name" value="GroEL-like equatorial domain"/>
    <property type="match status" value="1"/>
</dbReference>
<dbReference type="InterPro" id="IPR002423">
    <property type="entry name" value="Cpn60/GroEL/TCP-1"/>
</dbReference>
<evidence type="ECO:0000256" key="2">
    <source>
        <dbReference type="ARBA" id="ARBA00023186"/>
    </source>
</evidence>
<dbReference type="InterPro" id="IPR018370">
    <property type="entry name" value="Chaperonin_Cpn60_CS"/>
</dbReference>
<evidence type="ECO:0000256" key="1">
    <source>
        <dbReference type="ARBA" id="ARBA00006607"/>
    </source>
</evidence>
<dbReference type="InterPro" id="IPR001844">
    <property type="entry name" value="Cpn60/GroEL"/>
</dbReference>
<organism evidence="3">
    <name type="scientific">marine sediment metagenome</name>
    <dbReference type="NCBI Taxonomy" id="412755"/>
    <lineage>
        <taxon>unclassified sequences</taxon>
        <taxon>metagenomes</taxon>
        <taxon>ecological metagenomes</taxon>
    </lineage>
</organism>
<dbReference type="Pfam" id="PF00118">
    <property type="entry name" value="Cpn60_TCP1"/>
    <property type="match status" value="1"/>
</dbReference>
<protein>
    <recommendedName>
        <fullName evidence="4">Molecular chaperone GroEL</fullName>
    </recommendedName>
</protein>
<reference evidence="3" key="1">
    <citation type="journal article" date="2015" name="Nature">
        <title>Complex archaea that bridge the gap between prokaryotes and eukaryotes.</title>
        <authorList>
            <person name="Spang A."/>
            <person name="Saw J.H."/>
            <person name="Jorgensen S.L."/>
            <person name="Zaremba-Niedzwiedzka K."/>
            <person name="Martijn J."/>
            <person name="Lind A.E."/>
            <person name="van Eijk R."/>
            <person name="Schleper C."/>
            <person name="Guy L."/>
            <person name="Ettema T.J."/>
        </authorList>
    </citation>
    <scope>NUCLEOTIDE SEQUENCE</scope>
</reference>
<dbReference type="GO" id="GO:0140662">
    <property type="term" value="F:ATP-dependent protein folding chaperone"/>
    <property type="evidence" value="ECO:0007669"/>
    <property type="project" value="InterPro"/>
</dbReference>
<dbReference type="AlphaFoldDB" id="A0A0F9G113"/>
<sequence length="151" mass="15240">RVEDALHATRAAVEEGVVAGGGVALVRAESSLGELKGDNNDQNVGITLLRRAMEEPLRQIVTNAGDEASVVLNNVAAGTGNYGYNAATGEYGDMIAMGILDPTKVTRTALQNAGSVAGLMLTTEAMISEAPQSGSAAAPDMGGMGGMGGMM</sequence>
<comment type="similarity">
    <text evidence="1">Belongs to the chaperonin (HSP60) family.</text>
</comment>
<dbReference type="PANTHER" id="PTHR45633">
    <property type="entry name" value="60 KDA HEAT SHOCK PROTEIN, MITOCHONDRIAL"/>
    <property type="match status" value="1"/>
</dbReference>
<dbReference type="InterPro" id="IPR027413">
    <property type="entry name" value="GROEL-like_equatorial_sf"/>
</dbReference>
<dbReference type="PROSITE" id="PS00296">
    <property type="entry name" value="CHAPERONINS_CPN60"/>
    <property type="match status" value="1"/>
</dbReference>
<proteinExistence type="inferred from homology"/>
<keyword evidence="2" id="KW-0143">Chaperone</keyword>